<dbReference type="Gene3D" id="3.50.30.80">
    <property type="entry name" value="IlvD/EDD C-terminal domain-like"/>
    <property type="match status" value="1"/>
</dbReference>
<dbReference type="PROSITE" id="PS00886">
    <property type="entry name" value="ILVD_EDD_1"/>
    <property type="match status" value="1"/>
</dbReference>
<comment type="function">
    <text evidence="15">Functions in the biosynthesis of branched-chain amino acids. Catalyzes the dehydration of (2R,3R)-2,3-dihydroxy-3-methylpentanoate (2,3-dihydroxy-3-methylvalerate) into 2-oxo-3-methylpentanoate (2-oxo-3-methylvalerate) and of (2R)-2,3-dihydroxy-3-methylbutanoate (2,3-dihydroxyisovalerate) into 2-oxo-3-methylbutanoate (2-oxoisovalerate), the penultimate precursor to L-isoleucine and L-valine, respectively.</text>
</comment>
<dbReference type="SUPFAM" id="SSF52016">
    <property type="entry name" value="LeuD/IlvD-like"/>
    <property type="match status" value="1"/>
</dbReference>
<comment type="caution">
    <text evidence="15">Lacks conserved residue(s) required for the propagation of feature annotation.</text>
</comment>
<dbReference type="PANTHER" id="PTHR43661">
    <property type="entry name" value="D-XYLONATE DEHYDRATASE"/>
    <property type="match status" value="1"/>
</dbReference>
<dbReference type="UniPathway" id="UPA00049">
    <property type="reaction ID" value="UER00061"/>
</dbReference>
<keyword evidence="7 15" id="KW-0408">Iron</keyword>
<dbReference type="Proteomes" id="UP000001362">
    <property type="component" value="Chromosome"/>
</dbReference>
<feature type="binding site" description="via carbamate group" evidence="15">
    <location>
        <position position="176"/>
    </location>
    <ligand>
        <name>Mg(2+)</name>
        <dbReference type="ChEBI" id="CHEBI:18420"/>
    </ligand>
</feature>
<proteinExistence type="inferred from homology"/>
<comment type="subunit">
    <text evidence="15">Homodimer.</text>
</comment>
<evidence type="ECO:0000256" key="9">
    <source>
        <dbReference type="ARBA" id="ARBA00023239"/>
    </source>
</evidence>
<dbReference type="Pfam" id="PF00920">
    <property type="entry name" value="ILVD_EDD_N"/>
    <property type="match status" value="1"/>
</dbReference>
<feature type="domain" description="Dihydroxy-acid/6-phosphogluconate dehydratase C-terminal" evidence="17">
    <location>
        <begin position="419"/>
        <end position="609"/>
    </location>
</feature>
<evidence type="ECO:0000256" key="3">
    <source>
        <dbReference type="ARBA" id="ARBA00022605"/>
    </source>
</evidence>
<gene>
    <name evidence="18" type="primary">ilvD-2</name>
    <name evidence="15" type="synonym">ilvD</name>
    <name evidence="18" type="ordered locus">AFE_0662</name>
</gene>
<dbReference type="GO" id="GO:0009099">
    <property type="term" value="P:L-valine biosynthetic process"/>
    <property type="evidence" value="ECO:0007669"/>
    <property type="project" value="UniProtKB-UniRule"/>
</dbReference>
<dbReference type="NCBIfam" id="NF002068">
    <property type="entry name" value="PRK00911.1"/>
    <property type="match status" value="1"/>
</dbReference>
<keyword evidence="6 15" id="KW-0460">Magnesium</keyword>
<keyword evidence="9 15" id="KW-0456">Lyase</keyword>
<dbReference type="GO" id="GO:0005829">
    <property type="term" value="C:cytosol"/>
    <property type="evidence" value="ECO:0007669"/>
    <property type="project" value="TreeGrafter"/>
</dbReference>
<feature type="modified residue" description="N6-carboxylysine" evidence="15">
    <location>
        <position position="176"/>
    </location>
</feature>
<dbReference type="InterPro" id="IPR042096">
    <property type="entry name" value="Dihydro-acid_dehy_C"/>
</dbReference>
<reference evidence="18 19" key="1">
    <citation type="journal article" date="2008" name="BMC Genomics">
        <title>Acidithiobacillus ferrooxidans metabolism: from genome sequence to industrial applications.</title>
        <authorList>
            <person name="Valdes J."/>
            <person name="Pedroso I."/>
            <person name="Quatrini R."/>
            <person name="Dodson R.J."/>
            <person name="Tettelin H."/>
            <person name="Blake R.II."/>
            <person name="Eisen J.A."/>
            <person name="Holmes D.S."/>
        </authorList>
    </citation>
    <scope>NUCLEOTIDE SEQUENCE [LARGE SCALE GENOMIC DNA]</scope>
    <source>
        <strain evidence="19">ATCC 23270 / DSM 14882 / CIP 104768 / NCIMB 8455</strain>
    </source>
</reference>
<sequence length="613" mass="65406">MQPGERLLLGLSHARPYTADTNQTVSVPLLGTRPRCHRGWHPRDASPCRTCHEDLMRSDMIKKGFERTPHRALLKACGVTDQDMDKPFIGVANSFIDIIPGHVHLQEFGRIVKENIRAAGGVPFEFNTIGVDDGIIMGHDGMRYSLPSRELIADSIETVVQAHHLDALICIPNCDKIVPGMIMGALRCDVPTVFVSGGPMEAGHLSDGTAIDLVTAFEAVGQFKRGQITQIRLKEIEDKACPTCGSCSGMFTANSMNCLMEVLGIALPGNGTILATAAARRDLVRQAADRVVALAMAGGPTMRQLVDFDAIDNAFILDMAMGGSTNTVLHTLAIAREAGLDYPLARLNDLAQKVAYLAKISPALSTVHIEDIGRAGGIPAILHEVHKRNPDVLHLDKPTVSGQSLREIVSAAAVKDSRIIHLASDPISPTGGLRVVFGNLAPEGGIVKIGAVLPAMRKFSGPAKIFESMETAADGILAGEVKGGDVVVIRYEGPKGGPGMPEMLTPTANIMGMGLGESVALITDGRFSGATRGACIGHISPEAAEGGPIGLLKDGDMISLDLDNGKIHVDLSDEELAERRKHWVPIEKPLKSPWLRRYRKLVTNAANGAILES</sequence>
<dbReference type="eggNOG" id="COG0129">
    <property type="taxonomic scope" value="Bacteria"/>
</dbReference>
<dbReference type="InterPro" id="IPR004404">
    <property type="entry name" value="DihydroxyA_deHydtase"/>
</dbReference>
<dbReference type="UniPathway" id="UPA00047">
    <property type="reaction ID" value="UER00057"/>
</dbReference>
<dbReference type="EC" id="4.2.1.9" evidence="14 15"/>
<evidence type="ECO:0000256" key="13">
    <source>
        <dbReference type="ARBA" id="ARBA00029437"/>
    </source>
</evidence>
<evidence type="ECO:0000256" key="5">
    <source>
        <dbReference type="ARBA" id="ARBA00022723"/>
    </source>
</evidence>
<dbReference type="PROSITE" id="PS00887">
    <property type="entry name" value="ILVD_EDD_2"/>
    <property type="match status" value="1"/>
</dbReference>
<dbReference type="InterPro" id="IPR056740">
    <property type="entry name" value="ILV_EDD_C"/>
</dbReference>
<dbReference type="GO" id="GO:0004160">
    <property type="term" value="F:dihydroxy-acid dehydratase activity"/>
    <property type="evidence" value="ECO:0007669"/>
    <property type="project" value="UniProtKB-UniRule"/>
</dbReference>
<comment type="pathway">
    <text evidence="12 15">Amino-acid biosynthesis; L-valine biosynthesis; L-valine from pyruvate: step 3/4.</text>
</comment>
<dbReference type="HAMAP" id="MF_00012">
    <property type="entry name" value="IlvD"/>
    <property type="match status" value="1"/>
</dbReference>
<dbReference type="GO" id="GO:0009097">
    <property type="term" value="P:isoleucine biosynthetic process"/>
    <property type="evidence" value="ECO:0007669"/>
    <property type="project" value="UniProtKB-UniRule"/>
</dbReference>
<comment type="catalytic activity">
    <reaction evidence="15">
        <text>(2R,3R)-2,3-dihydroxy-3-methylpentanoate = (S)-3-methyl-2-oxopentanoate + H2O</text>
        <dbReference type="Rhea" id="RHEA:27694"/>
        <dbReference type="ChEBI" id="CHEBI:15377"/>
        <dbReference type="ChEBI" id="CHEBI:35146"/>
        <dbReference type="ChEBI" id="CHEBI:49258"/>
        <dbReference type="EC" id="4.2.1.9"/>
    </reaction>
</comment>
<feature type="active site" description="Proton acceptor" evidence="15">
    <location>
        <position position="528"/>
    </location>
</feature>
<dbReference type="STRING" id="243159.AFE_0662"/>
<comment type="cofactor">
    <cofactor evidence="15">
        <name>[2Fe-2S] cluster</name>
        <dbReference type="ChEBI" id="CHEBI:190135"/>
    </cofactor>
    <text evidence="15">Binds 1 [2Fe-2S] cluster per subunit. This cluster acts as a Lewis acid cofactor.</text>
</comment>
<evidence type="ECO:0000256" key="6">
    <source>
        <dbReference type="ARBA" id="ARBA00022842"/>
    </source>
</evidence>
<keyword evidence="4 15" id="KW-0001">2Fe-2S</keyword>
<accession>B7J5V8</accession>
<evidence type="ECO:0000259" key="16">
    <source>
        <dbReference type="Pfam" id="PF00920"/>
    </source>
</evidence>
<dbReference type="HOGENOM" id="CLU_014271_4_2_6"/>
<dbReference type="InterPro" id="IPR037237">
    <property type="entry name" value="IlvD/EDD_N"/>
</dbReference>
<evidence type="ECO:0000256" key="15">
    <source>
        <dbReference type="HAMAP-Rule" id="MF_00012"/>
    </source>
</evidence>
<evidence type="ECO:0000313" key="18">
    <source>
        <dbReference type="EMBL" id="ACK80919.1"/>
    </source>
</evidence>
<keyword evidence="3 15" id="KW-0028">Amino-acid biosynthesis</keyword>
<dbReference type="FunFam" id="3.50.30.80:FF:000001">
    <property type="entry name" value="Dihydroxy-acid dehydratase"/>
    <property type="match status" value="1"/>
</dbReference>
<dbReference type="AlphaFoldDB" id="B7J5V8"/>
<dbReference type="PaxDb" id="243159-AFE_0662"/>
<dbReference type="GO" id="GO:0051537">
    <property type="term" value="F:2 iron, 2 sulfur cluster binding"/>
    <property type="evidence" value="ECO:0007669"/>
    <property type="project" value="UniProtKB-UniRule"/>
</dbReference>
<evidence type="ECO:0000256" key="4">
    <source>
        <dbReference type="ARBA" id="ARBA00022714"/>
    </source>
</evidence>
<feature type="domain" description="Dihydroxy-acid/6-phosphogluconate dehydratase N-terminal" evidence="16">
    <location>
        <begin position="86"/>
        <end position="407"/>
    </location>
</feature>
<evidence type="ECO:0000256" key="2">
    <source>
        <dbReference type="ARBA" id="ARBA00006486"/>
    </source>
</evidence>
<dbReference type="EMBL" id="CP001219">
    <property type="protein sequence ID" value="ACK80919.1"/>
    <property type="molecule type" value="Genomic_DNA"/>
</dbReference>
<dbReference type="Pfam" id="PF24877">
    <property type="entry name" value="ILV_EDD_C"/>
    <property type="match status" value="1"/>
</dbReference>
<dbReference type="InterPro" id="IPR020558">
    <property type="entry name" value="DiOHA_6PGluconate_deHydtase_CS"/>
</dbReference>
<dbReference type="InterPro" id="IPR000581">
    <property type="entry name" value="ILV_EDD_N"/>
</dbReference>
<evidence type="ECO:0000313" key="19">
    <source>
        <dbReference type="Proteomes" id="UP000001362"/>
    </source>
</evidence>
<evidence type="ECO:0000256" key="7">
    <source>
        <dbReference type="ARBA" id="ARBA00023004"/>
    </source>
</evidence>
<evidence type="ECO:0000256" key="1">
    <source>
        <dbReference type="ARBA" id="ARBA00001946"/>
    </source>
</evidence>
<comment type="cofactor">
    <cofactor evidence="1 15">
        <name>Mg(2+)</name>
        <dbReference type="ChEBI" id="CHEBI:18420"/>
    </cofactor>
</comment>
<feature type="binding site" evidence="15">
    <location>
        <position position="175"/>
    </location>
    <ligand>
        <name>Mg(2+)</name>
        <dbReference type="ChEBI" id="CHEBI:18420"/>
    </ligand>
</feature>
<keyword evidence="10 15" id="KW-0100">Branched-chain amino acid biosynthesis</keyword>
<dbReference type="SUPFAM" id="SSF143975">
    <property type="entry name" value="IlvD/EDD N-terminal domain-like"/>
    <property type="match status" value="1"/>
</dbReference>
<comment type="pathway">
    <text evidence="13 15">Amino-acid biosynthesis; L-isoleucine biosynthesis; L-isoleucine from 2-oxobutanoate: step 3/4.</text>
</comment>
<evidence type="ECO:0000256" key="8">
    <source>
        <dbReference type="ARBA" id="ARBA00023014"/>
    </source>
</evidence>
<evidence type="ECO:0000256" key="12">
    <source>
        <dbReference type="ARBA" id="ARBA00029436"/>
    </source>
</evidence>
<comment type="catalytic activity">
    <reaction evidence="11">
        <text>(2R)-2,3-dihydroxy-3-methylbutanoate = 3-methyl-2-oxobutanoate + H2O</text>
        <dbReference type="Rhea" id="RHEA:24809"/>
        <dbReference type="ChEBI" id="CHEBI:11851"/>
        <dbReference type="ChEBI" id="CHEBI:15377"/>
        <dbReference type="ChEBI" id="CHEBI:49072"/>
        <dbReference type="EC" id="4.2.1.9"/>
    </reaction>
    <physiologicalReaction direction="left-to-right" evidence="11">
        <dbReference type="Rhea" id="RHEA:24810"/>
    </physiologicalReaction>
</comment>
<feature type="binding site" evidence="15">
    <location>
        <position position="502"/>
    </location>
    <ligand>
        <name>Mg(2+)</name>
        <dbReference type="ChEBI" id="CHEBI:18420"/>
    </ligand>
</feature>
<dbReference type="NCBIfam" id="TIGR00110">
    <property type="entry name" value="ilvD"/>
    <property type="match status" value="1"/>
</dbReference>
<evidence type="ECO:0000256" key="10">
    <source>
        <dbReference type="ARBA" id="ARBA00023304"/>
    </source>
</evidence>
<dbReference type="KEGG" id="afr:AFE_0662"/>
<keyword evidence="19" id="KW-1185">Reference proteome</keyword>
<evidence type="ECO:0000256" key="14">
    <source>
        <dbReference type="ARBA" id="ARBA00029490"/>
    </source>
</evidence>
<organism evidence="18 19">
    <name type="scientific">Acidithiobacillus ferrooxidans (strain ATCC 23270 / DSM 14882 / CIP 104768 / NCIMB 8455)</name>
    <name type="common">Ferrobacillus ferrooxidans (strain ATCC 23270)</name>
    <dbReference type="NCBI Taxonomy" id="243159"/>
    <lineage>
        <taxon>Bacteria</taxon>
        <taxon>Pseudomonadati</taxon>
        <taxon>Pseudomonadota</taxon>
        <taxon>Acidithiobacillia</taxon>
        <taxon>Acidithiobacillales</taxon>
        <taxon>Acidithiobacillaceae</taxon>
        <taxon>Acidithiobacillus</taxon>
    </lineage>
</organism>
<protein>
    <recommendedName>
        <fullName evidence="14 15">Dihydroxy-acid dehydratase</fullName>
        <shortName evidence="15">DAD</shortName>
        <ecNumber evidence="14 15">4.2.1.9</ecNumber>
    </recommendedName>
</protein>
<feature type="binding site" evidence="15">
    <location>
        <position position="133"/>
    </location>
    <ligand>
        <name>Mg(2+)</name>
        <dbReference type="ChEBI" id="CHEBI:18420"/>
    </ligand>
</feature>
<dbReference type="GO" id="GO:0000287">
    <property type="term" value="F:magnesium ion binding"/>
    <property type="evidence" value="ECO:0007669"/>
    <property type="project" value="UniProtKB-UniRule"/>
</dbReference>
<comment type="similarity">
    <text evidence="2 15">Belongs to the IlvD/Edd family.</text>
</comment>
<keyword evidence="8 15" id="KW-0411">Iron-sulfur</keyword>
<name>B7J5V8_ACIF2</name>
<keyword evidence="5 15" id="KW-0479">Metal-binding</keyword>
<dbReference type="PANTHER" id="PTHR43661:SF3">
    <property type="entry name" value="D-XYLONATE DEHYDRATASE YAGF-RELATED"/>
    <property type="match status" value="1"/>
</dbReference>
<evidence type="ECO:0000259" key="17">
    <source>
        <dbReference type="Pfam" id="PF24877"/>
    </source>
</evidence>
<evidence type="ECO:0000256" key="11">
    <source>
        <dbReference type="ARBA" id="ARBA00029304"/>
    </source>
</evidence>